<dbReference type="InterPro" id="IPR011041">
    <property type="entry name" value="Quinoprot_gluc/sorb_DH_b-prop"/>
</dbReference>
<dbReference type="SUPFAM" id="SSF50952">
    <property type="entry name" value="Soluble quinoprotein glucose dehydrogenase"/>
    <property type="match status" value="1"/>
</dbReference>
<dbReference type="SUPFAM" id="SSF56988">
    <property type="entry name" value="Anthrax protective antigen"/>
    <property type="match status" value="1"/>
</dbReference>
<evidence type="ECO:0000259" key="1">
    <source>
        <dbReference type="Pfam" id="PF07995"/>
    </source>
</evidence>
<dbReference type="EMBL" id="SDWS01000004">
    <property type="protein sequence ID" value="RYB90855.1"/>
    <property type="molecule type" value="Genomic_DNA"/>
</dbReference>
<dbReference type="AlphaFoldDB" id="A0A4Q2RSR6"/>
<dbReference type="PANTHER" id="PTHR19328">
    <property type="entry name" value="HEDGEHOG-INTERACTING PROTEIN"/>
    <property type="match status" value="1"/>
</dbReference>
<dbReference type="Proteomes" id="UP000291838">
    <property type="component" value="Unassembled WGS sequence"/>
</dbReference>
<organism evidence="2 3">
    <name type="scientific">Nocardioides glacieisoli</name>
    <dbReference type="NCBI Taxonomy" id="1168730"/>
    <lineage>
        <taxon>Bacteria</taxon>
        <taxon>Bacillati</taxon>
        <taxon>Actinomycetota</taxon>
        <taxon>Actinomycetes</taxon>
        <taxon>Propionibacteriales</taxon>
        <taxon>Nocardioidaceae</taxon>
        <taxon>Nocardioides</taxon>
    </lineage>
</organism>
<sequence length="822" mass="87403">MASLTLPAGTSTTFPAVLPASEVRGQELRVHLSAYDGLDPIATAVLQPPRVSLLVRPEQGAYTAVAQTEGQVDAVRFFVDGVVAGVDAVPPWELDASWGSGRHDVVARAVGPVESVLSRAVDVVVPVGAVDSDTGVAAGFRLETVQSGLVLPTSAAVAGPDLVLVSEKDGGVQAISREEGGEWALPREVLDLRDLVFDEADSGLNGIAVDPGFAENGYTYLSHAVDEGGDGDRRSQQVVRYRWDGTRLDPASRHVVVGSVTGPDCHDRDRVRTPDCIPLYGAAHTVGDLAFDAAGNLLVGVGDSALVPVPLKDRHETLWSQDPEVLVGKILRVDPRTGHGVPGNPMYAGDGSANSSRVLVMGLRNPFRFVVDGDHLVVGDVGEEAYEEIDIVHLDQPAGPPANYGWPCLEGSGPSPLGDVSDPGSPWHACASVRASGTEAPAYAYAHTSEGGSITAGVPMTGNRYPPAVRDLFLYGDYSQNHLRTVSLPHGGEGNPGPPIAESRAAGGPVKIFEGPDGWVWSISIYAGALQRLTWSADTPGDVCAVGQLRRAYHDLDGPDSTFDRDYPDGPWSWLQPYSDTHLPTATMGSTECVSEVRLEPTSGSPWATDDAPDVRDHPGDRFGVSWRGRVELEGGTYRFAVRGSEWMRLRVDDELVHDFYSNDFWTDARHHDVVLQAGVHSVGVEYLHGDQDLAYASATWERIGVPPEVVLVTGRTEVAPDGSLSWEVGVRDADGDSEAELLERTRVVAEFLHYNGVGFHVHPYRQVSGARSGTMHVDDGHGAGSGLIRLWAESVDGSGATGRSAPSYACFSDGDVGPCAD</sequence>
<evidence type="ECO:0000313" key="3">
    <source>
        <dbReference type="Proteomes" id="UP000291838"/>
    </source>
</evidence>
<name>A0A4Q2RSR6_9ACTN</name>
<feature type="domain" description="Glucose/Sorbosone dehydrogenase" evidence="1">
    <location>
        <begin position="155"/>
        <end position="521"/>
    </location>
</feature>
<dbReference type="OrthoDB" id="159306at2"/>
<proteinExistence type="predicted"/>
<comment type="caution">
    <text evidence="2">The sequence shown here is derived from an EMBL/GenBank/DDBJ whole genome shotgun (WGS) entry which is preliminary data.</text>
</comment>
<dbReference type="InterPro" id="IPR012938">
    <property type="entry name" value="Glc/Sorbosone_DH"/>
</dbReference>
<evidence type="ECO:0000313" key="2">
    <source>
        <dbReference type="EMBL" id="RYB90855.1"/>
    </source>
</evidence>
<dbReference type="PANTHER" id="PTHR19328:SF13">
    <property type="entry name" value="HIPL1 PROTEIN"/>
    <property type="match status" value="1"/>
</dbReference>
<protein>
    <recommendedName>
        <fullName evidence="1">Glucose/Sorbosone dehydrogenase domain-containing protein</fullName>
    </recommendedName>
</protein>
<accession>A0A4Q2RSR6</accession>
<gene>
    <name evidence="2" type="ORF">EUA06_11310</name>
</gene>
<keyword evidence="3" id="KW-1185">Reference proteome</keyword>
<dbReference type="Pfam" id="PF07995">
    <property type="entry name" value="GSDH"/>
    <property type="match status" value="1"/>
</dbReference>
<dbReference type="Gene3D" id="2.120.10.30">
    <property type="entry name" value="TolB, C-terminal domain"/>
    <property type="match status" value="1"/>
</dbReference>
<reference evidence="2 3" key="1">
    <citation type="submission" date="2019-01" db="EMBL/GenBank/DDBJ databases">
        <title>Novel species of Nocardioides.</title>
        <authorList>
            <person name="Liu Q."/>
            <person name="Xin Y.-H."/>
        </authorList>
    </citation>
    <scope>NUCLEOTIDE SEQUENCE [LARGE SCALE GENOMIC DNA]</scope>
    <source>
        <strain evidence="2 3">HLT3-15</strain>
    </source>
</reference>
<dbReference type="InterPro" id="IPR011042">
    <property type="entry name" value="6-blade_b-propeller_TolB-like"/>
</dbReference>